<dbReference type="CDD" id="cd00093">
    <property type="entry name" value="HTH_XRE"/>
    <property type="match status" value="1"/>
</dbReference>
<dbReference type="InterPro" id="IPR001387">
    <property type="entry name" value="Cro/C1-type_HTH"/>
</dbReference>
<dbReference type="Pfam" id="PF01381">
    <property type="entry name" value="HTH_3"/>
    <property type="match status" value="1"/>
</dbReference>
<dbReference type="Proteomes" id="UP000271626">
    <property type="component" value="Chromosome"/>
</dbReference>
<evidence type="ECO:0000256" key="1">
    <source>
        <dbReference type="ARBA" id="ARBA00023125"/>
    </source>
</evidence>
<evidence type="ECO:0000313" key="4">
    <source>
        <dbReference type="Proteomes" id="UP000271626"/>
    </source>
</evidence>
<reference evidence="3 4" key="1">
    <citation type="submission" date="2018-12" db="EMBL/GenBank/DDBJ databases">
        <authorList>
            <consortium name="Pathogen Informatics"/>
        </authorList>
    </citation>
    <scope>NUCLEOTIDE SEQUENCE [LARGE SCALE GENOMIC DNA]</scope>
    <source>
        <strain evidence="3 4">NCTC10741</strain>
    </source>
</reference>
<dbReference type="SMART" id="SM00530">
    <property type="entry name" value="HTH_XRE"/>
    <property type="match status" value="1"/>
</dbReference>
<dbReference type="InterPro" id="IPR010982">
    <property type="entry name" value="Lambda_DNA-bd_dom_sf"/>
</dbReference>
<dbReference type="Gene3D" id="1.10.260.40">
    <property type="entry name" value="lambda repressor-like DNA-binding domains"/>
    <property type="match status" value="1"/>
</dbReference>
<accession>A0A3P8LE20</accession>
<dbReference type="PANTHER" id="PTHR46558">
    <property type="entry name" value="TRACRIPTIONAL REGULATORY PROTEIN-RELATED-RELATED"/>
    <property type="match status" value="1"/>
</dbReference>
<dbReference type="GO" id="GO:0003677">
    <property type="term" value="F:DNA binding"/>
    <property type="evidence" value="ECO:0007669"/>
    <property type="project" value="UniProtKB-KW"/>
</dbReference>
<gene>
    <name evidence="3" type="ORF">NCTC10741_01724</name>
</gene>
<keyword evidence="1" id="KW-0238">DNA-binding</keyword>
<evidence type="ECO:0000259" key="2">
    <source>
        <dbReference type="PROSITE" id="PS50943"/>
    </source>
</evidence>
<dbReference type="EMBL" id="LR131273">
    <property type="protein sequence ID" value="VDR38602.1"/>
    <property type="molecule type" value="Genomic_DNA"/>
</dbReference>
<evidence type="ECO:0000313" key="3">
    <source>
        <dbReference type="EMBL" id="VDR38602.1"/>
    </source>
</evidence>
<dbReference type="PROSITE" id="PS50943">
    <property type="entry name" value="HTH_CROC1"/>
    <property type="match status" value="1"/>
</dbReference>
<organism evidence="3 4">
    <name type="scientific">Tsukamurella paurometabola</name>
    <name type="common">Corynebacterium paurometabolum</name>
    <dbReference type="NCBI Taxonomy" id="2061"/>
    <lineage>
        <taxon>Bacteria</taxon>
        <taxon>Bacillati</taxon>
        <taxon>Actinomycetota</taxon>
        <taxon>Actinomycetes</taxon>
        <taxon>Mycobacteriales</taxon>
        <taxon>Tsukamurellaceae</taxon>
        <taxon>Tsukamurella</taxon>
    </lineage>
</organism>
<dbReference type="AlphaFoldDB" id="A0A3P8LE20"/>
<protein>
    <submittedName>
        <fullName evidence="3">Plasmid maintenance system antidote protein</fullName>
    </submittedName>
</protein>
<feature type="domain" description="HTH cro/C1-type" evidence="2">
    <location>
        <begin position="32"/>
        <end position="86"/>
    </location>
</feature>
<name>A0A3P8LE20_TSUPA</name>
<sequence>MHGGMDDGVTRMLDTQCQECLTLRVDDDENPVRARRRAQRITQAELAGAVGVSRQTVVSVEKGDYAPSVYLALKLARALDTTVEHLFPLKEDDHVG</sequence>
<proteinExistence type="predicted"/>
<dbReference type="SUPFAM" id="SSF47413">
    <property type="entry name" value="lambda repressor-like DNA-binding domains"/>
    <property type="match status" value="1"/>
</dbReference>
<dbReference type="PANTHER" id="PTHR46558:SF4">
    <property type="entry name" value="DNA-BIDING PHAGE PROTEIN"/>
    <property type="match status" value="1"/>
</dbReference>